<name>A0A5C0VJA6_9SPHI</name>
<dbReference type="Pfam" id="PF10263">
    <property type="entry name" value="SprT-like"/>
    <property type="match status" value="1"/>
</dbReference>
<keyword evidence="2" id="KW-0482">Metalloprotease</keyword>
<gene>
    <name evidence="2" type="ORF">FYC62_11375</name>
</gene>
<dbReference type="GO" id="GO:0006508">
    <property type="term" value="P:proteolysis"/>
    <property type="evidence" value="ECO:0007669"/>
    <property type="project" value="UniProtKB-KW"/>
</dbReference>
<organism evidence="2 3">
    <name type="scientific">Pedobacter aquae</name>
    <dbReference type="NCBI Taxonomy" id="2605747"/>
    <lineage>
        <taxon>Bacteria</taxon>
        <taxon>Pseudomonadati</taxon>
        <taxon>Bacteroidota</taxon>
        <taxon>Sphingobacteriia</taxon>
        <taxon>Sphingobacteriales</taxon>
        <taxon>Sphingobacteriaceae</taxon>
        <taxon>Pedobacter</taxon>
    </lineage>
</organism>
<dbReference type="GO" id="GO:0006950">
    <property type="term" value="P:response to stress"/>
    <property type="evidence" value="ECO:0007669"/>
    <property type="project" value="UniProtKB-ARBA"/>
</dbReference>
<reference evidence="2 3" key="1">
    <citation type="submission" date="2019-08" db="EMBL/GenBank/DDBJ databases">
        <title>Pedobacter sp. nov., isolated from Han river, South Korea.</title>
        <authorList>
            <person name="Lee D.-H."/>
            <person name="Kim Y.-S."/>
            <person name="Hwang E.-M."/>
            <person name="Le Tran T.C."/>
            <person name="Cha C.-J."/>
        </authorList>
    </citation>
    <scope>NUCLEOTIDE SEQUENCE [LARGE SCALE GENOMIC DNA]</scope>
    <source>
        <strain evidence="2 3">CJ43</strain>
    </source>
</reference>
<dbReference type="GO" id="GO:0008237">
    <property type="term" value="F:metallopeptidase activity"/>
    <property type="evidence" value="ECO:0007669"/>
    <property type="project" value="UniProtKB-KW"/>
</dbReference>
<accession>A0A5C0VJA6</accession>
<dbReference type="AlphaFoldDB" id="A0A5C0VJA6"/>
<evidence type="ECO:0000259" key="1">
    <source>
        <dbReference type="Pfam" id="PF10263"/>
    </source>
</evidence>
<keyword evidence="2" id="KW-0645">Protease</keyword>
<keyword evidence="2" id="KW-0378">Hydrolase</keyword>
<protein>
    <submittedName>
        <fullName evidence="2">SprT family zinc-dependent metalloprotease</fullName>
    </submittedName>
</protein>
<proteinExistence type="predicted"/>
<evidence type="ECO:0000313" key="3">
    <source>
        <dbReference type="Proteomes" id="UP000323653"/>
    </source>
</evidence>
<feature type="domain" description="SprT-like" evidence="1">
    <location>
        <begin position="29"/>
        <end position="103"/>
    </location>
</feature>
<dbReference type="Proteomes" id="UP000323653">
    <property type="component" value="Chromosome"/>
</dbReference>
<dbReference type="KEGG" id="pej:FYC62_11375"/>
<evidence type="ECO:0000313" key="2">
    <source>
        <dbReference type="EMBL" id="QEK52167.1"/>
    </source>
</evidence>
<keyword evidence="3" id="KW-1185">Reference proteome</keyword>
<dbReference type="EMBL" id="CP043329">
    <property type="protein sequence ID" value="QEK52167.1"/>
    <property type="molecule type" value="Genomic_DNA"/>
</dbReference>
<sequence length="204" mass="23915">MKQDKISILKQYLPEQSAPIIAAWIDDYACEFKISKTRNTKLGDYRPPFRGSHHRISVNYNLNPYAFLITTVHEFAHLVAWNAHQNRIKPHGTEWKNTFKKMMLPFFELDIFPLDVKKAVVSYLQNPAASSCADKDLYKTLKRYDAPKEDVLHVEDVLENQHFTLPNGREFKKLNKIRTRFRCLEVKTGRMYLFNPLAEVKLVS</sequence>
<dbReference type="InterPro" id="IPR006640">
    <property type="entry name" value="SprT-like_domain"/>
</dbReference>
<dbReference type="RefSeq" id="WP_149074996.1">
    <property type="nucleotide sequence ID" value="NZ_CP043329.1"/>
</dbReference>